<evidence type="ECO:0000256" key="5">
    <source>
        <dbReference type="ARBA" id="ARBA00023004"/>
    </source>
</evidence>
<dbReference type="GO" id="GO:0005506">
    <property type="term" value="F:iron ion binding"/>
    <property type="evidence" value="ECO:0007669"/>
    <property type="project" value="InterPro"/>
</dbReference>
<dbReference type="GO" id="GO:0004497">
    <property type="term" value="F:monooxygenase activity"/>
    <property type="evidence" value="ECO:0007669"/>
    <property type="project" value="UniProtKB-KW"/>
</dbReference>
<dbReference type="GO" id="GO:0020037">
    <property type="term" value="F:heme binding"/>
    <property type="evidence" value="ECO:0007669"/>
    <property type="project" value="InterPro"/>
</dbReference>
<evidence type="ECO:0000313" key="9">
    <source>
        <dbReference type="EMBL" id="AGE14553.1"/>
    </source>
</evidence>
<dbReference type="PANTHER" id="PTHR24291:SF50">
    <property type="entry name" value="BIFUNCTIONAL ALBAFLAVENONE MONOOXYGENASE_TERPENE SYNTHASE"/>
    <property type="match status" value="1"/>
</dbReference>
<dbReference type="GeneID" id="95389791"/>
<keyword evidence="2 7" id="KW-0349">Heme</keyword>
<name>M4JVP0_9ACTN</name>
<dbReference type="PROSITE" id="PS00086">
    <property type="entry name" value="CYTOCHROME_P450"/>
    <property type="match status" value="1"/>
</dbReference>
<evidence type="ECO:0000256" key="7">
    <source>
        <dbReference type="PIRSR" id="PIRSR602401-1"/>
    </source>
</evidence>
<sequence>MPFDADTAASGLRVLPFYRAVPRLVKDPVTELAKMGTETGGRIVRLDIGPFRPYLVSHPDHVQQVLKTDWSNFVREGMFWRPLQRVIGRSILGEGEGWESSRRILQPLFTARYTASLGEDMADIIADCILELDAYALSGRPVDGGHQMTRIVNQAVIKVLFGGRISRDVAERLAPEFATCATSIAFRLLFPFAPYSIKVPGDRAFLAAAKKIDEIVYPLIEQARTEGTGSKEVVSALIGARIRQDGEVDLKQVRDDLVSIYGAASETTAMSLTWLWSVLHDHPDVYARLQAEVDEVVGEGPVRSEHVPRLGYLRMVLQELLRVYPSGWIIPRQTVADTEIGGVPIKAGSQVLVSPYTTHRLAEFWERPLVFDPERWAPERNERRHRYAFIPFGAGPHSCLGQHLFYLKAPLVVANLLSRYHLTLTNPQRLTPVPGASARPKEKLLLKLELKSGRGA</sequence>
<evidence type="ECO:0000256" key="4">
    <source>
        <dbReference type="ARBA" id="ARBA00023002"/>
    </source>
</evidence>
<comment type="similarity">
    <text evidence="1 8">Belongs to the cytochrome P450 family.</text>
</comment>
<evidence type="ECO:0000256" key="6">
    <source>
        <dbReference type="ARBA" id="ARBA00023033"/>
    </source>
</evidence>
<dbReference type="PANTHER" id="PTHR24291">
    <property type="entry name" value="CYTOCHROME P450 FAMILY 4"/>
    <property type="match status" value="1"/>
</dbReference>
<dbReference type="Gene3D" id="1.10.630.10">
    <property type="entry name" value="Cytochrome P450"/>
    <property type="match status" value="1"/>
</dbReference>
<accession>M4JVP0</accession>
<dbReference type="EMBL" id="KC208057">
    <property type="protein sequence ID" value="AGE14553.1"/>
    <property type="molecule type" value="Genomic_DNA"/>
</dbReference>
<gene>
    <name evidence="10" type="ORF">FHR33_003355</name>
</gene>
<keyword evidence="6 8" id="KW-0503">Monooxygenase</keyword>
<reference evidence="9" key="2">
    <citation type="journal article" date="2013" name="Appl. Environ. Microbiol.">
        <title>Identification of a Cyclosporine-Specific P450 Hydroxylase Gene through Targeted Cytochrome P450 Complement (CYPome) Disruption in Sebekia benihana.</title>
        <authorList>
            <person name="Lee M.J."/>
            <person name="Kim H.B."/>
            <person name="Yoon Y.J."/>
            <person name="Han K."/>
            <person name="Kim E.S."/>
        </authorList>
    </citation>
    <scope>NUCLEOTIDE SEQUENCE</scope>
    <source>
        <strain evidence="9">Sebekia benihana</strain>
    </source>
</reference>
<evidence type="ECO:0000256" key="3">
    <source>
        <dbReference type="ARBA" id="ARBA00022723"/>
    </source>
</evidence>
<dbReference type="InterPro" id="IPR036396">
    <property type="entry name" value="Cyt_P450_sf"/>
</dbReference>
<evidence type="ECO:0000256" key="8">
    <source>
        <dbReference type="RuleBase" id="RU000461"/>
    </source>
</evidence>
<keyword evidence="11" id="KW-1185">Reference proteome</keyword>
<proteinExistence type="inferred from homology"/>
<keyword evidence="5 7" id="KW-0408">Iron</keyword>
<dbReference type="PRINTS" id="PR00463">
    <property type="entry name" value="EP450I"/>
</dbReference>
<feature type="binding site" description="axial binding residue" evidence="7">
    <location>
        <position position="399"/>
    </location>
    <ligand>
        <name>heme</name>
        <dbReference type="ChEBI" id="CHEBI:30413"/>
    </ligand>
    <ligandPart>
        <name>Fe</name>
        <dbReference type="ChEBI" id="CHEBI:18248"/>
    </ligandPart>
</feature>
<protein>
    <submittedName>
        <fullName evidence="9 10">Cytochrome P450</fullName>
    </submittedName>
</protein>
<dbReference type="GO" id="GO:0016705">
    <property type="term" value="F:oxidoreductase activity, acting on paired donors, with incorporation or reduction of molecular oxygen"/>
    <property type="evidence" value="ECO:0007669"/>
    <property type="project" value="InterPro"/>
</dbReference>
<dbReference type="InterPro" id="IPR002401">
    <property type="entry name" value="Cyt_P450_E_grp-I"/>
</dbReference>
<dbReference type="InterPro" id="IPR050196">
    <property type="entry name" value="Cytochrome_P450_Monoox"/>
</dbReference>
<keyword evidence="3 7" id="KW-0479">Metal-binding</keyword>
<dbReference type="AlphaFoldDB" id="M4JVP0"/>
<comment type="cofactor">
    <cofactor evidence="7">
        <name>heme</name>
        <dbReference type="ChEBI" id="CHEBI:30413"/>
    </cofactor>
</comment>
<dbReference type="EMBL" id="JACIBV010000001">
    <property type="protein sequence ID" value="MBB3727495.1"/>
    <property type="molecule type" value="Genomic_DNA"/>
</dbReference>
<evidence type="ECO:0000256" key="2">
    <source>
        <dbReference type="ARBA" id="ARBA00022617"/>
    </source>
</evidence>
<dbReference type="RefSeq" id="WP_183648138.1">
    <property type="nucleotide sequence ID" value="NZ_JACIBV010000001.1"/>
</dbReference>
<dbReference type="PRINTS" id="PR00385">
    <property type="entry name" value="P450"/>
</dbReference>
<evidence type="ECO:0000256" key="1">
    <source>
        <dbReference type="ARBA" id="ARBA00010617"/>
    </source>
</evidence>
<dbReference type="InterPro" id="IPR001128">
    <property type="entry name" value="Cyt_P450"/>
</dbReference>
<organism evidence="9">
    <name type="scientific">Nonomuraea dietziae</name>
    <dbReference type="NCBI Taxonomy" id="65515"/>
    <lineage>
        <taxon>Bacteria</taxon>
        <taxon>Bacillati</taxon>
        <taxon>Actinomycetota</taxon>
        <taxon>Actinomycetes</taxon>
        <taxon>Streptosporangiales</taxon>
        <taxon>Streptosporangiaceae</taxon>
        <taxon>Nonomuraea</taxon>
    </lineage>
</organism>
<reference evidence="9" key="1">
    <citation type="submission" date="2012-11" db="EMBL/GenBank/DDBJ databases">
        <authorList>
            <person name="Lee M.-J."/>
            <person name="Kim H.-B."/>
            <person name="Yoon Y.J."/>
            <person name="Han K."/>
            <person name="Kim E.-S."/>
        </authorList>
    </citation>
    <scope>NUCLEOTIDE SEQUENCE</scope>
    <source>
        <strain evidence="9">Sebekia benihana</strain>
    </source>
</reference>
<dbReference type="Pfam" id="PF00067">
    <property type="entry name" value="p450"/>
    <property type="match status" value="1"/>
</dbReference>
<evidence type="ECO:0000313" key="11">
    <source>
        <dbReference type="Proteomes" id="UP000579945"/>
    </source>
</evidence>
<dbReference type="Proteomes" id="UP000579945">
    <property type="component" value="Unassembled WGS sequence"/>
</dbReference>
<dbReference type="SUPFAM" id="SSF48264">
    <property type="entry name" value="Cytochrome P450"/>
    <property type="match status" value="1"/>
</dbReference>
<reference evidence="10 11" key="3">
    <citation type="submission" date="2020-08" db="EMBL/GenBank/DDBJ databases">
        <title>Sequencing the genomes of 1000 actinobacteria strains.</title>
        <authorList>
            <person name="Klenk H.-P."/>
        </authorList>
    </citation>
    <scope>NUCLEOTIDE SEQUENCE [LARGE SCALE GENOMIC DNA]</scope>
    <source>
        <strain evidence="10 11">DSM 44320</strain>
    </source>
</reference>
<dbReference type="InterPro" id="IPR017972">
    <property type="entry name" value="Cyt_P450_CS"/>
</dbReference>
<evidence type="ECO:0000313" key="10">
    <source>
        <dbReference type="EMBL" id="MBB3727495.1"/>
    </source>
</evidence>
<keyword evidence="4 8" id="KW-0560">Oxidoreductase</keyword>